<dbReference type="InterPro" id="IPR036412">
    <property type="entry name" value="HAD-like_sf"/>
</dbReference>
<dbReference type="EMBL" id="MDEC01000005">
    <property type="protein sequence ID" value="PPU65488.1"/>
    <property type="molecule type" value="Genomic_DNA"/>
</dbReference>
<gene>
    <name evidence="1" type="ORF">XcodCFBP4690_05210</name>
</gene>
<evidence type="ECO:0000313" key="2">
    <source>
        <dbReference type="Proteomes" id="UP000237872"/>
    </source>
</evidence>
<dbReference type="Pfam" id="PF00702">
    <property type="entry name" value="Hydrolase"/>
    <property type="match status" value="1"/>
</dbReference>
<protein>
    <submittedName>
        <fullName evidence="1">Hydrolase</fullName>
    </submittedName>
</protein>
<sequence>MVVAEKGTHIDHHIGHLAALARLPCSGESTTLQRYVLSLRMPTPPVSLLLLDFDGVLASYSRPRRLAALATAAACTPQRVQQVLFDHGLERAYDAGAIDTPAYLSQLGDGLGHPIDQATWIAARVAACRADPAVAAQVLAVSATTAVAVLTNNGPLMAEAIAQIVPSLFPLLQGRVLCSGALGGRKPDLRVYQRALDALGATAAGTLFVDDLFVNVRGARAAGLHADTVRDARALRRVVRRYGLG</sequence>
<comment type="caution">
    <text evidence="1">The sequence shown here is derived from an EMBL/GenBank/DDBJ whole genome shotgun (WGS) entry which is preliminary data.</text>
</comment>
<dbReference type="Gene3D" id="1.10.150.240">
    <property type="entry name" value="Putative phosphatase, domain 2"/>
    <property type="match status" value="1"/>
</dbReference>
<proteinExistence type="predicted"/>
<dbReference type="Gene3D" id="3.40.50.1000">
    <property type="entry name" value="HAD superfamily/HAD-like"/>
    <property type="match status" value="1"/>
</dbReference>
<keyword evidence="1" id="KW-0378">Hydrolase</keyword>
<dbReference type="InterPro" id="IPR006439">
    <property type="entry name" value="HAD-SF_hydro_IA"/>
</dbReference>
<reference evidence="1 2" key="1">
    <citation type="submission" date="2016-08" db="EMBL/GenBank/DDBJ databases">
        <authorList>
            <person name="Seilhamer J.J."/>
        </authorList>
    </citation>
    <scope>NUCLEOTIDE SEQUENCE [LARGE SCALE GENOMIC DNA]</scope>
    <source>
        <strain evidence="1 2">CFBP4690</strain>
    </source>
</reference>
<evidence type="ECO:0000313" key="1">
    <source>
        <dbReference type="EMBL" id="PPU65488.1"/>
    </source>
</evidence>
<dbReference type="InterPro" id="IPR023214">
    <property type="entry name" value="HAD_sf"/>
</dbReference>
<name>A0A2S7CV67_9XANT</name>
<dbReference type="SUPFAM" id="SSF56784">
    <property type="entry name" value="HAD-like"/>
    <property type="match status" value="1"/>
</dbReference>
<dbReference type="AlphaFoldDB" id="A0A2S7CV67"/>
<dbReference type="GO" id="GO:0016787">
    <property type="term" value="F:hydrolase activity"/>
    <property type="evidence" value="ECO:0007669"/>
    <property type="project" value="UniProtKB-KW"/>
</dbReference>
<dbReference type="PANTHER" id="PTHR43611">
    <property type="entry name" value="ALPHA-D-GLUCOSE 1-PHOSPHATE PHOSPHATASE"/>
    <property type="match status" value="1"/>
</dbReference>
<dbReference type="PANTHER" id="PTHR43611:SF3">
    <property type="entry name" value="FLAVIN MONONUCLEOTIDE HYDROLASE 1, CHLOROPLATIC"/>
    <property type="match status" value="1"/>
</dbReference>
<organism evidence="1 2">
    <name type="scientific">Xanthomonas codiaei</name>
    <dbReference type="NCBI Taxonomy" id="56463"/>
    <lineage>
        <taxon>Bacteria</taxon>
        <taxon>Pseudomonadati</taxon>
        <taxon>Pseudomonadota</taxon>
        <taxon>Gammaproteobacteria</taxon>
        <taxon>Lysobacterales</taxon>
        <taxon>Lysobacteraceae</taxon>
        <taxon>Xanthomonas</taxon>
    </lineage>
</organism>
<accession>A0A2S7CV67</accession>
<dbReference type="InterPro" id="IPR023198">
    <property type="entry name" value="PGP-like_dom2"/>
</dbReference>
<dbReference type="OrthoDB" id="9797415at2"/>
<dbReference type="Proteomes" id="UP000237872">
    <property type="component" value="Unassembled WGS sequence"/>
</dbReference>
<dbReference type="NCBIfam" id="TIGR01509">
    <property type="entry name" value="HAD-SF-IA-v3"/>
    <property type="match status" value="1"/>
</dbReference>